<evidence type="ECO:0000259" key="7">
    <source>
        <dbReference type="PROSITE" id="PS51352"/>
    </source>
</evidence>
<dbReference type="EMBL" id="JAPQER010000001">
    <property type="protein sequence ID" value="MCY6483023.1"/>
    <property type="molecule type" value="Genomic_DNA"/>
</dbReference>
<dbReference type="Pfam" id="PF00578">
    <property type="entry name" value="AhpC-TSA"/>
    <property type="match status" value="1"/>
</dbReference>
<dbReference type="InterPro" id="IPR050217">
    <property type="entry name" value="Peroxiredoxin"/>
</dbReference>
<comment type="miscellaneous">
    <text evidence="6">The active site is a conserved redox-active cysteine residue, the peroxidatic cysteine (C(P)), which makes the nucleophilic attack on the peroxide substrate. The peroxide oxidizes the C(P)-SH to cysteine sulfenic acid (C(P)-SOH), which then reacts with another cysteine residue, the resolving cysteine (C(R)), to form a disulfide bridge. The disulfide is subsequently reduced by an appropriate electron donor to complete the catalytic cycle. In this 1-Cys peroxiredoxin, no C(R) is present and C(P) instead forms a disulfide with a cysteine from another protein or with a small thiol molecule.</text>
</comment>
<dbReference type="EC" id="1.11.1.24" evidence="6"/>
<dbReference type="NCBIfam" id="NF009668">
    <property type="entry name" value="PRK13189.1"/>
    <property type="match status" value="1"/>
</dbReference>
<keyword evidence="2 6" id="KW-0575">Peroxidase</keyword>
<evidence type="ECO:0000313" key="8">
    <source>
        <dbReference type="EMBL" id="MCY6483023.1"/>
    </source>
</evidence>
<comment type="function">
    <text evidence="6">Thiol-specific peroxidase that catalyzes the reduction of hydrogen peroxide and organic hydroperoxides to water and alcohols, respectively. Plays a role in cell protection against oxidative stress by detoxifying peroxides.</text>
</comment>
<keyword evidence="1 6" id="KW-0963">Cytoplasm</keyword>
<dbReference type="InterPro" id="IPR024706">
    <property type="entry name" value="Peroxiredoxin_AhpC-typ"/>
</dbReference>
<evidence type="ECO:0000256" key="1">
    <source>
        <dbReference type="ARBA" id="ARBA00022490"/>
    </source>
</evidence>
<keyword evidence="5 6" id="KW-0676">Redox-active center</keyword>
<keyword evidence="9" id="KW-1185">Reference proteome</keyword>
<dbReference type="Gene3D" id="3.30.1020.10">
    <property type="entry name" value="Antioxidant, Horf6, Chain A, domain2"/>
    <property type="match status" value="1"/>
</dbReference>
<dbReference type="PANTHER" id="PTHR10681">
    <property type="entry name" value="THIOREDOXIN PEROXIDASE"/>
    <property type="match status" value="1"/>
</dbReference>
<keyword evidence="4 6" id="KW-0560">Oxidoreductase</keyword>
<evidence type="ECO:0000256" key="2">
    <source>
        <dbReference type="ARBA" id="ARBA00022559"/>
    </source>
</evidence>
<dbReference type="GO" id="GO:0140824">
    <property type="term" value="F:thioredoxin-dependent peroxiredoxin activity"/>
    <property type="evidence" value="ECO:0007669"/>
    <property type="project" value="UniProtKB-EC"/>
</dbReference>
<dbReference type="InterPro" id="IPR036249">
    <property type="entry name" value="Thioredoxin-like_sf"/>
</dbReference>
<evidence type="ECO:0000256" key="4">
    <source>
        <dbReference type="ARBA" id="ARBA00023002"/>
    </source>
</evidence>
<feature type="active site" description="Cysteine sulfenic acid (-SOH) intermediate" evidence="6">
    <location>
        <position position="45"/>
    </location>
</feature>
<comment type="caution">
    <text evidence="6">Lacks conserved residue(s) required for the propagation of feature annotation.</text>
</comment>
<dbReference type="Gene3D" id="3.40.30.10">
    <property type="entry name" value="Glutaredoxin"/>
    <property type="match status" value="1"/>
</dbReference>
<sequence length="213" mass="24602">MKLLIRDIFPNIKVETTKGSINLPKDYEGKWFVLFSHPADFTPVCTTEFVSFQKKKKQFNELGAELIGLSVDNIESHKNWIKWIKENIHVQIEFPIIDDEDKKISEKLGLIHPNSGDADTVRAVIIVDHVGRVRTIMEYPKEIGRNIDEILRTVKALKNASIKKVFAPANWPNNEIIGDKVLFHRSEEDNPALDKERGIYSLSDWFVYKNIDE</sequence>
<feature type="binding site" evidence="6">
    <location>
        <position position="122"/>
    </location>
    <ligand>
        <name>substrate</name>
    </ligand>
</feature>
<proteinExistence type="inferred from homology"/>
<dbReference type="PROSITE" id="PS51352">
    <property type="entry name" value="THIOREDOXIN_2"/>
    <property type="match status" value="1"/>
</dbReference>
<protein>
    <recommendedName>
        <fullName evidence="6">Peroxiredoxin</fullName>
        <ecNumber evidence="6">1.11.1.24</ecNumber>
    </recommendedName>
    <alternativeName>
        <fullName evidence="6">Thioredoxin-dependent peroxiredoxin</fullName>
    </alternativeName>
</protein>
<dbReference type="InterPro" id="IPR013766">
    <property type="entry name" value="Thioredoxin_domain"/>
</dbReference>
<dbReference type="PIRSF" id="PIRSF000239">
    <property type="entry name" value="AHPC"/>
    <property type="match status" value="1"/>
</dbReference>
<evidence type="ECO:0000256" key="6">
    <source>
        <dbReference type="HAMAP-Rule" id="MF_00401"/>
    </source>
</evidence>
<dbReference type="HAMAP" id="MF_00401">
    <property type="entry name" value="Peroxiredoxin"/>
    <property type="match status" value="1"/>
</dbReference>
<dbReference type="InterPro" id="IPR000866">
    <property type="entry name" value="AhpC/TSA"/>
</dbReference>
<comment type="catalytic activity">
    <reaction evidence="6">
        <text>a hydroperoxide + [thioredoxin]-dithiol = an alcohol + [thioredoxin]-disulfide + H2O</text>
        <dbReference type="Rhea" id="RHEA:62620"/>
        <dbReference type="Rhea" id="RHEA-COMP:10698"/>
        <dbReference type="Rhea" id="RHEA-COMP:10700"/>
        <dbReference type="ChEBI" id="CHEBI:15377"/>
        <dbReference type="ChEBI" id="CHEBI:29950"/>
        <dbReference type="ChEBI" id="CHEBI:30879"/>
        <dbReference type="ChEBI" id="CHEBI:35924"/>
        <dbReference type="ChEBI" id="CHEBI:50058"/>
        <dbReference type="EC" id="1.11.1.24"/>
    </reaction>
</comment>
<dbReference type="Proteomes" id="UP001078443">
    <property type="component" value="Unassembled WGS sequence"/>
</dbReference>
<evidence type="ECO:0000256" key="3">
    <source>
        <dbReference type="ARBA" id="ARBA00022862"/>
    </source>
</evidence>
<organism evidence="8 9">
    <name type="scientific">Clostridium aestuarii</name>
    <dbReference type="NCBI Taxonomy" id="338193"/>
    <lineage>
        <taxon>Bacteria</taxon>
        <taxon>Bacillati</taxon>
        <taxon>Bacillota</taxon>
        <taxon>Clostridia</taxon>
        <taxon>Eubacteriales</taxon>
        <taxon>Clostridiaceae</taxon>
        <taxon>Clostridium</taxon>
    </lineage>
</organism>
<dbReference type="InterPro" id="IPR022915">
    <property type="entry name" value="Peroxiredoxin_TDXH"/>
</dbReference>
<evidence type="ECO:0000313" key="9">
    <source>
        <dbReference type="Proteomes" id="UP001078443"/>
    </source>
</evidence>
<comment type="similarity">
    <text evidence="6">Belongs to the peroxiredoxin family. Prx6 subfamily.</text>
</comment>
<dbReference type="PANTHER" id="PTHR10681:SF171">
    <property type="entry name" value="PEROXIREDOXIN 4"/>
    <property type="match status" value="1"/>
</dbReference>
<feature type="domain" description="Thioredoxin" evidence="7">
    <location>
        <begin position="3"/>
        <end position="159"/>
    </location>
</feature>
<comment type="subunit">
    <text evidence="6">Homodecamer. Pentamer of dimers that assemble into a ring structure.</text>
</comment>
<comment type="caution">
    <text evidence="8">The sequence shown here is derived from an EMBL/GenBank/DDBJ whole genome shotgun (WGS) entry which is preliminary data.</text>
</comment>
<dbReference type="RefSeq" id="WP_268039289.1">
    <property type="nucleotide sequence ID" value="NZ_JAPQER010000001.1"/>
</dbReference>
<dbReference type="SUPFAM" id="SSF52833">
    <property type="entry name" value="Thioredoxin-like"/>
    <property type="match status" value="1"/>
</dbReference>
<reference evidence="8" key="1">
    <citation type="submission" date="2022-12" db="EMBL/GenBank/DDBJ databases">
        <authorList>
            <person name="Wang J."/>
        </authorList>
    </citation>
    <scope>NUCLEOTIDE SEQUENCE</scope>
    <source>
        <strain evidence="8">HY-45-18</strain>
    </source>
</reference>
<accession>A0ABT4CYY0</accession>
<comment type="subcellular location">
    <subcellularLocation>
        <location evidence="6">Cytoplasm</location>
    </subcellularLocation>
</comment>
<keyword evidence="3 6" id="KW-0049">Antioxidant</keyword>
<evidence type="ECO:0000256" key="5">
    <source>
        <dbReference type="ARBA" id="ARBA00023284"/>
    </source>
</evidence>
<name>A0ABT4CYY0_9CLOT</name>
<gene>
    <name evidence="8" type="ORF">OW763_01475</name>
</gene>